<dbReference type="InterPro" id="IPR002928">
    <property type="entry name" value="Myosin_tail"/>
</dbReference>
<dbReference type="CDD" id="cd01377">
    <property type="entry name" value="MYSc_class_II"/>
    <property type="match status" value="1"/>
</dbReference>
<dbReference type="Gene3D" id="1.10.10.820">
    <property type="match status" value="1"/>
</dbReference>
<dbReference type="Gene3D" id="1.20.5.4820">
    <property type="match status" value="1"/>
</dbReference>
<dbReference type="InterPro" id="IPR014751">
    <property type="entry name" value="XRCC4-like_C"/>
</dbReference>
<keyword evidence="10" id="KW-0514">Muscle protein</keyword>
<evidence type="ECO:0000256" key="10">
    <source>
        <dbReference type="ARBA" id="ARBA00023179"/>
    </source>
</evidence>
<protein>
    <submittedName>
        <fullName evidence="16">Myosin heavy chain, fast skeletal muscle</fullName>
    </submittedName>
</protein>
<keyword evidence="6 12" id="KW-0067">ATP-binding</keyword>
<dbReference type="InterPro" id="IPR036961">
    <property type="entry name" value="Kinesin_motor_dom_sf"/>
</dbReference>
<evidence type="ECO:0000313" key="16">
    <source>
        <dbReference type="Ensembl" id="ENSFHEP00000014744.1"/>
    </source>
</evidence>
<accession>A0A3Q2PP93</accession>
<evidence type="ECO:0000256" key="9">
    <source>
        <dbReference type="ARBA" id="ARBA00023175"/>
    </source>
</evidence>
<dbReference type="FunFam" id="1.20.5.370:FF:000008">
    <property type="entry name" value="Myosin heavy chain"/>
    <property type="match status" value="1"/>
</dbReference>
<dbReference type="PROSITE" id="PS51844">
    <property type="entry name" value="SH3_LIKE"/>
    <property type="match status" value="1"/>
</dbReference>
<dbReference type="PROSITE" id="PS50096">
    <property type="entry name" value="IQ"/>
    <property type="match status" value="1"/>
</dbReference>
<evidence type="ECO:0000256" key="7">
    <source>
        <dbReference type="ARBA" id="ARBA00023054"/>
    </source>
</evidence>
<feature type="binding site" evidence="12">
    <location>
        <begin position="179"/>
        <end position="186"/>
    </location>
    <ligand>
        <name>ATP</name>
        <dbReference type="ChEBI" id="CHEBI:30616"/>
    </ligand>
</feature>
<dbReference type="STRING" id="8078.ENSFHEP00000014744"/>
<comment type="subcellular location">
    <subcellularLocation>
        <location evidence="1">Cytoplasm</location>
        <location evidence="1">Myofibril</location>
    </subcellularLocation>
</comment>
<dbReference type="InterPro" id="IPR004009">
    <property type="entry name" value="SH3_Myosin"/>
</dbReference>
<evidence type="ECO:0000256" key="11">
    <source>
        <dbReference type="ARBA" id="ARBA00023203"/>
    </source>
</evidence>
<evidence type="ECO:0000256" key="5">
    <source>
        <dbReference type="ARBA" id="ARBA00022741"/>
    </source>
</evidence>
<sequence>MSTDAEMEQYGPAAIYLRKSEKERIEAQTTPFDAKTAYFVVEPEELYVKCKLIKKEGGKATVETDGGKTLTVKEDDIHPRNPPKYDKIEDMAMMTHLNEPCVLYNLKDRFASWMIYTYSGLFCVVVNPYKWLPVYDAVVVEGYRGKKRIEAPPHIFSISDNAYQFMLTDRENQSVLITGESGAGKTVNTKRVIQYFATIAALSGKKDPQPTSKMQGSLEDQIVAANPLLEAYGNAKTVRNDNSSRFGKFIRIHFGTSGKLSSADIETYLLEKSRVTFQLSAERSYHIFYQLMTGHKPELIARVKSLVLKAVFSTQTAIDILGFTADEKFNIYKLTGAVMHHGAMKFKQKQREEQAEPDGTEEADKIAYLMGLNSADMLKALCYPRVKVGNEMVTKGQTVPQVNNSVSALCKSVYEKMFLWMVIRINEMLDTKQPRAFFIGVLDIAGFEIFDYNSLEQLCINFTNEKLQQFFNHHMFVLEQEEYKKEGIQWEFIDFGMDLAACIELIEKPLGIFSILEEECMFPKASDTTFKNKLIDQHLGKNRAFEKPKPGKGKAEAHFSLVHYAGTVDYNITGWLDKNKDPLNDSVVQLYQKSANKLLCLLYATHGGAAASGKKAGKKKGGSFQTVSALFRENLGKLMTNLRSTHPHFVRCLIPNESKTPGLMENFLVIHQLRCNGVLEGIRICRKGFPSRILYGDFKQRYKVLNASVIPEGQFIDNKKASEKLLGSIDVDHTQYMFGHTKVFFKAGLLGTLEEMRDERLASLVRMVQALCRGYLMRKEFVKMMERREAIYSIQYNIRSFMNVKNWPWMNLYFKIKPLLKSAETEKELMQMKENYDKMKTDLANALAKKKELEEKMKRKLEDECSELKKDIDDLELTLAKVEKEKHATENKVKNLTEEMATQDEAIAKLTKEKKALQEAHQQTLDDLQAEEDKVNTLTKAKTKLEQQVDDLEGSLEQEKKLRMDLERAKRKLEGDLKLAQESIMDLENDKQQSEEKIKKKDFEISQLLSKIEDEQSLGAQLQKKIKELQARIEELEEEIEAERAARAKVEKQRADLSRELEEISERLEEAGGATAAQIEMNKKREAEFQKLRRDLEEATLQHEATAAALRKKQADSVAELGEQIDNLQRVKQKLEKEKSEYKMEIDDLSSNMEAVAKAKGNLEKMCRTLEDQLSEIKSKNDENVRQLNDINAQKARLQTENGEFGRQLEEKEALVSQLTRGKQAFTQQIEELKRHIEEEVKAKNALAHAVQSARHDCDLLREQFEEEQEAKAELQRGMSKANSEVAQWRSKYETDAIQRTEELEEAKKKLAQRLQEAEESIEAVNSKCASLEKTKQRLQGEVEDLMIDVERANSLAANLDKKQRNFDKVLAEWKQKYEESQAELEGAQKEARSLSTELFKMKNSYEEALDQLETMKRENKNLQQEISDLTEQIGETGKSIHELEKAKKTVETEKAEIQTALEEAEGTLEHEESKILRVQLELNQVKGEIDRKLAEKDEEMEQIKRNSQRVIDSMQSTLDAEVRSRNDALRVKKKMEGDLNEMEIQLSHANRQAAEAQKQLRNVQGQLKDAQLHLDDAVRGQEDMKEQVAMVERRNGLMMAEIEELRAALEQTERARKVAEQELVDASERVGLLHSQNTSLLNTKKKLESDLVQVQGEVDDAVQEARNAEEKAKKAITDAAMMAEELKKEQDTSAHLERMKKNLEVTVKDLQHRLDEAENLAMKGGKKQLQKLEQRVRELETEVEGEQRRGADAVKGVRKYERRVKELTYQTEEDKKNITRLQDLVDKLQLKVKAYKRQAEEAEEQANTHMSRLRKVQHEMEEAQERADIAESQVNKLRAKSRDVGKVPIKTIISANFTSVKF</sequence>
<reference evidence="16" key="2">
    <citation type="submission" date="2025-09" db="UniProtKB">
        <authorList>
            <consortium name="Ensembl"/>
        </authorList>
    </citation>
    <scope>IDENTIFICATION</scope>
</reference>
<evidence type="ECO:0000256" key="8">
    <source>
        <dbReference type="ARBA" id="ARBA00023123"/>
    </source>
</evidence>
<evidence type="ECO:0000256" key="6">
    <source>
        <dbReference type="ARBA" id="ARBA00022840"/>
    </source>
</evidence>
<dbReference type="Pfam" id="PF00063">
    <property type="entry name" value="Myosin_head"/>
    <property type="match status" value="1"/>
</dbReference>
<dbReference type="Gene3D" id="6.10.250.2420">
    <property type="match status" value="1"/>
</dbReference>
<dbReference type="GO" id="GO:0005524">
    <property type="term" value="F:ATP binding"/>
    <property type="evidence" value="ECO:0007669"/>
    <property type="project" value="UniProtKB-UniRule"/>
</dbReference>
<evidence type="ECO:0000313" key="17">
    <source>
        <dbReference type="Proteomes" id="UP000265000"/>
    </source>
</evidence>
<dbReference type="Gene3D" id="1.20.5.370">
    <property type="match status" value="4"/>
</dbReference>
<keyword evidence="7 13" id="KW-0175">Coiled coil</keyword>
<dbReference type="FunFam" id="3.40.850.10:FF:000024">
    <property type="entry name" value="Myosin heavy chain, isoform J"/>
    <property type="match status" value="1"/>
</dbReference>
<dbReference type="InterPro" id="IPR027417">
    <property type="entry name" value="P-loop_NTPase"/>
</dbReference>
<dbReference type="PANTHER" id="PTHR45615">
    <property type="entry name" value="MYOSIN HEAVY CHAIN, NON-MUSCLE"/>
    <property type="match status" value="1"/>
</dbReference>
<dbReference type="GO" id="GO:0051015">
    <property type="term" value="F:actin filament binding"/>
    <property type="evidence" value="ECO:0007669"/>
    <property type="project" value="InterPro"/>
</dbReference>
<dbReference type="Gene3D" id="1.20.120.720">
    <property type="entry name" value="Myosin VI head, motor domain, U50 subdomain"/>
    <property type="match status" value="1"/>
</dbReference>
<dbReference type="FunFam" id="1.20.5.4820:FF:000001">
    <property type="entry name" value="Myosin heavy chain"/>
    <property type="match status" value="1"/>
</dbReference>
<dbReference type="Ensembl" id="ENSFHET00000022652.1">
    <property type="protein sequence ID" value="ENSFHEP00000014744.1"/>
    <property type="gene ID" value="ENSFHEG00000016420.1"/>
</dbReference>
<dbReference type="Gene3D" id="1.20.5.340">
    <property type="match status" value="6"/>
</dbReference>
<dbReference type="SUPFAM" id="SSF90257">
    <property type="entry name" value="Myosin rod fragments"/>
    <property type="match status" value="4"/>
</dbReference>
<dbReference type="Pfam" id="PF01576">
    <property type="entry name" value="Myosin_tail_1"/>
    <property type="match status" value="1"/>
</dbReference>
<evidence type="ECO:0000259" key="15">
    <source>
        <dbReference type="PROSITE" id="PS51844"/>
    </source>
</evidence>
<feature type="coiled-coil region" evidence="13">
    <location>
        <begin position="822"/>
        <end position="1841"/>
    </location>
</feature>
<dbReference type="GO" id="GO:0016460">
    <property type="term" value="C:myosin II complex"/>
    <property type="evidence" value="ECO:0007669"/>
    <property type="project" value="TreeGrafter"/>
</dbReference>
<evidence type="ECO:0000259" key="14">
    <source>
        <dbReference type="PROSITE" id="PS51456"/>
    </source>
</evidence>
<organism evidence="16 17">
    <name type="scientific">Fundulus heteroclitus</name>
    <name type="common">Killifish</name>
    <name type="synonym">Mummichog</name>
    <dbReference type="NCBI Taxonomy" id="8078"/>
    <lineage>
        <taxon>Eukaryota</taxon>
        <taxon>Metazoa</taxon>
        <taxon>Chordata</taxon>
        <taxon>Craniata</taxon>
        <taxon>Vertebrata</taxon>
        <taxon>Euteleostomi</taxon>
        <taxon>Actinopterygii</taxon>
        <taxon>Neopterygii</taxon>
        <taxon>Teleostei</taxon>
        <taxon>Neoteleostei</taxon>
        <taxon>Acanthomorphata</taxon>
        <taxon>Ovalentaria</taxon>
        <taxon>Atherinomorphae</taxon>
        <taxon>Cyprinodontiformes</taxon>
        <taxon>Fundulidae</taxon>
        <taxon>Fundulus</taxon>
    </lineage>
</organism>
<dbReference type="PRINTS" id="PR00193">
    <property type="entry name" value="MYOSINHEAVY"/>
</dbReference>
<dbReference type="Gene3D" id="1.20.58.530">
    <property type="match status" value="1"/>
</dbReference>
<dbReference type="InterPro" id="IPR008989">
    <property type="entry name" value="Myosin_S1_N"/>
</dbReference>
<keyword evidence="11 12" id="KW-0009">Actin-binding</keyword>
<keyword evidence="17" id="KW-1185">Reference proteome</keyword>
<dbReference type="SMART" id="SM00242">
    <property type="entry name" value="MYSc"/>
    <property type="match status" value="1"/>
</dbReference>
<evidence type="ECO:0000256" key="12">
    <source>
        <dbReference type="PROSITE-ProRule" id="PRU00782"/>
    </source>
</evidence>
<reference evidence="16" key="1">
    <citation type="submission" date="2025-08" db="UniProtKB">
        <authorList>
            <consortium name="Ensembl"/>
        </authorList>
    </citation>
    <scope>IDENTIFICATION</scope>
</reference>
<dbReference type="FunFam" id="1.20.120.720:FF:000001">
    <property type="entry name" value="Myosin heavy chain, muscle"/>
    <property type="match status" value="1"/>
</dbReference>
<dbReference type="FunFam" id="1.20.5.340:FF:000013">
    <property type="entry name" value="Myosin heavy chain"/>
    <property type="match status" value="1"/>
</dbReference>
<dbReference type="FunFam" id="1.20.5.370:FF:000002">
    <property type="entry name" value="Myosin heavy chain"/>
    <property type="match status" value="1"/>
</dbReference>
<dbReference type="GO" id="GO:0032982">
    <property type="term" value="C:myosin filament"/>
    <property type="evidence" value="ECO:0007669"/>
    <property type="project" value="UniProtKB-KW"/>
</dbReference>
<keyword evidence="4" id="KW-0963">Cytoplasm</keyword>
<keyword evidence="9 12" id="KW-0505">Motor protein</keyword>
<dbReference type="PROSITE" id="PS51456">
    <property type="entry name" value="MYOSIN_MOTOR"/>
    <property type="match status" value="1"/>
</dbReference>
<dbReference type="GO" id="GO:0030016">
    <property type="term" value="C:myofibril"/>
    <property type="evidence" value="ECO:0007669"/>
    <property type="project" value="UniProtKB-SubCell"/>
</dbReference>
<dbReference type="SUPFAM" id="SSF57997">
    <property type="entry name" value="Tropomyosin"/>
    <property type="match status" value="1"/>
</dbReference>
<dbReference type="GO" id="GO:0000146">
    <property type="term" value="F:microfilament motor activity"/>
    <property type="evidence" value="ECO:0007669"/>
    <property type="project" value="TreeGrafter"/>
</dbReference>
<feature type="region of interest" description="Actin-binding" evidence="12">
    <location>
        <begin position="635"/>
        <end position="657"/>
    </location>
</feature>
<dbReference type="FunFam" id="1.20.5.340:FF:000003">
    <property type="entry name" value="Myosin heavy chain"/>
    <property type="match status" value="1"/>
</dbReference>
<feature type="domain" description="Myosin N-terminal SH3-like" evidence="15">
    <location>
        <begin position="33"/>
        <end position="82"/>
    </location>
</feature>
<evidence type="ECO:0000256" key="13">
    <source>
        <dbReference type="SAM" id="Coils"/>
    </source>
</evidence>
<feature type="domain" description="Myosin motor" evidence="14">
    <location>
        <begin position="86"/>
        <end position="758"/>
    </location>
</feature>
<dbReference type="PANTHER" id="PTHR45615:SF44">
    <property type="entry name" value="MYOSIN HEAVY CHAIN 4-RELATED"/>
    <property type="match status" value="1"/>
</dbReference>
<name>A0A3Q2PP93_FUNHE</name>
<evidence type="ECO:0000256" key="1">
    <source>
        <dbReference type="ARBA" id="ARBA00004657"/>
    </source>
</evidence>
<dbReference type="Gene3D" id="2.30.30.360">
    <property type="entry name" value="Myosin S1 fragment, N-terminal"/>
    <property type="match status" value="1"/>
</dbReference>
<evidence type="ECO:0000256" key="2">
    <source>
        <dbReference type="ARBA" id="ARBA00008314"/>
    </source>
</evidence>
<dbReference type="FunFam" id="2.30.30.360:FF:000001">
    <property type="entry name" value="Myosin heavy chain"/>
    <property type="match status" value="1"/>
</dbReference>
<dbReference type="FunFam" id="1.20.5.370:FF:000003">
    <property type="entry name" value="Myosin heavy chain"/>
    <property type="match status" value="1"/>
</dbReference>
<dbReference type="SUPFAM" id="SSF52540">
    <property type="entry name" value="P-loop containing nucleoside triphosphate hydrolases"/>
    <property type="match status" value="1"/>
</dbReference>
<dbReference type="Gene3D" id="3.40.850.10">
    <property type="entry name" value="Kinesin motor domain"/>
    <property type="match status" value="1"/>
</dbReference>
<dbReference type="GeneTree" id="ENSGT00940000162888"/>
<dbReference type="FunFam" id="1.20.5.370:FF:000007">
    <property type="entry name" value="Myosin heavy chain"/>
    <property type="match status" value="1"/>
</dbReference>
<dbReference type="FunFam" id="1.20.58.530:FF:000001">
    <property type="entry name" value="Myosin heavy chain"/>
    <property type="match status" value="1"/>
</dbReference>
<evidence type="ECO:0000256" key="3">
    <source>
        <dbReference type="ARBA" id="ARBA00022433"/>
    </source>
</evidence>
<dbReference type="FunFam" id="1.20.5.340:FF:000006">
    <property type="entry name" value="Myosin heavy chain"/>
    <property type="match status" value="1"/>
</dbReference>
<dbReference type="Proteomes" id="UP000265000">
    <property type="component" value="Unplaced"/>
</dbReference>
<keyword evidence="3" id="KW-0787">Thick filament</keyword>
<comment type="similarity">
    <text evidence="2 12">Belongs to the TRAFAC class myosin-kinesin ATPase superfamily. Myosin family.</text>
</comment>
<keyword evidence="8 12" id="KW-0518">Myosin</keyword>
<dbReference type="InterPro" id="IPR001609">
    <property type="entry name" value="Myosin_head_motor_dom-like"/>
</dbReference>
<dbReference type="FunFam" id="1.20.5.370:FF:000001">
    <property type="entry name" value="Myosin heavy chain"/>
    <property type="match status" value="1"/>
</dbReference>
<dbReference type="FunFam" id="1.20.5.340:FF:000002">
    <property type="entry name" value="Myosin heavy chain"/>
    <property type="match status" value="1"/>
</dbReference>
<keyword evidence="5 12" id="KW-0547">Nucleotide-binding</keyword>
<dbReference type="Pfam" id="PF02736">
    <property type="entry name" value="Myosin_N"/>
    <property type="match status" value="1"/>
</dbReference>
<proteinExistence type="inferred from homology"/>
<evidence type="ECO:0000256" key="4">
    <source>
        <dbReference type="ARBA" id="ARBA00022490"/>
    </source>
</evidence>